<dbReference type="InterPro" id="IPR001810">
    <property type="entry name" value="F-box_dom"/>
</dbReference>
<protein>
    <submittedName>
        <fullName evidence="3">S-phase kinase-associated protein 2-like isoform X4</fullName>
    </submittedName>
</protein>
<keyword evidence="1" id="KW-0833">Ubl conjugation pathway</keyword>
<dbReference type="EMBL" id="JAUDFV010000132">
    <property type="protein sequence ID" value="KAL2728953.1"/>
    <property type="molecule type" value="Genomic_DNA"/>
</dbReference>
<organism evidence="3 4">
    <name type="scientific">Vespula squamosa</name>
    <name type="common">Southern yellow jacket</name>
    <name type="synonym">Wasp</name>
    <dbReference type="NCBI Taxonomy" id="30214"/>
    <lineage>
        <taxon>Eukaryota</taxon>
        <taxon>Metazoa</taxon>
        <taxon>Ecdysozoa</taxon>
        <taxon>Arthropoda</taxon>
        <taxon>Hexapoda</taxon>
        <taxon>Insecta</taxon>
        <taxon>Pterygota</taxon>
        <taxon>Neoptera</taxon>
        <taxon>Endopterygota</taxon>
        <taxon>Hymenoptera</taxon>
        <taxon>Apocrita</taxon>
        <taxon>Aculeata</taxon>
        <taxon>Vespoidea</taxon>
        <taxon>Vespidae</taxon>
        <taxon>Vespinae</taxon>
        <taxon>Vespula</taxon>
    </lineage>
</organism>
<dbReference type="Proteomes" id="UP001607302">
    <property type="component" value="Unassembled WGS sequence"/>
</dbReference>
<dbReference type="SUPFAM" id="SSF52047">
    <property type="entry name" value="RNI-like"/>
    <property type="match status" value="1"/>
</dbReference>
<dbReference type="InterPro" id="IPR036047">
    <property type="entry name" value="F-box-like_dom_sf"/>
</dbReference>
<evidence type="ECO:0000259" key="2">
    <source>
        <dbReference type="PROSITE" id="PS50181"/>
    </source>
</evidence>
<evidence type="ECO:0000313" key="4">
    <source>
        <dbReference type="Proteomes" id="UP001607302"/>
    </source>
</evidence>
<dbReference type="InterPro" id="IPR001611">
    <property type="entry name" value="Leu-rich_rpt"/>
</dbReference>
<dbReference type="PROSITE" id="PS50181">
    <property type="entry name" value="FBOX"/>
    <property type="match status" value="1"/>
</dbReference>
<dbReference type="PANTHER" id="PTHR13318:SF95">
    <property type="entry name" value="F-BOX PROTEIN YLR352W"/>
    <property type="match status" value="1"/>
</dbReference>
<dbReference type="AlphaFoldDB" id="A0ABD2B890"/>
<evidence type="ECO:0000256" key="1">
    <source>
        <dbReference type="ARBA" id="ARBA00022786"/>
    </source>
</evidence>
<dbReference type="SMART" id="SM00256">
    <property type="entry name" value="FBOX"/>
    <property type="match status" value="1"/>
</dbReference>
<dbReference type="PANTHER" id="PTHR13318">
    <property type="entry name" value="PARTNER OF PAIRED, ISOFORM B-RELATED"/>
    <property type="match status" value="1"/>
</dbReference>
<dbReference type="InterPro" id="IPR006553">
    <property type="entry name" value="Leu-rich_rpt_Cys-con_subtyp"/>
</dbReference>
<reference evidence="3 4" key="1">
    <citation type="journal article" date="2024" name="Ann. Entomol. Soc. Am.">
        <title>Genomic analyses of the southern and eastern yellowjacket wasps (Hymenoptera: Vespidae) reveal evolutionary signatures of social life.</title>
        <authorList>
            <person name="Catto M.A."/>
            <person name="Caine P.B."/>
            <person name="Orr S.E."/>
            <person name="Hunt B.G."/>
            <person name="Goodisman M.A.D."/>
        </authorList>
    </citation>
    <scope>NUCLEOTIDE SEQUENCE [LARGE SCALE GENOMIC DNA]</scope>
    <source>
        <strain evidence="3">233</strain>
        <tissue evidence="3">Head and thorax</tissue>
    </source>
</reference>
<accession>A0ABD2B890</accession>
<keyword evidence="4" id="KW-1185">Reference proteome</keyword>
<dbReference type="Pfam" id="PF12937">
    <property type="entry name" value="F-box-like"/>
    <property type="match status" value="1"/>
</dbReference>
<dbReference type="Pfam" id="PF13516">
    <property type="entry name" value="LRR_6"/>
    <property type="match status" value="1"/>
</dbReference>
<dbReference type="InterPro" id="IPR032675">
    <property type="entry name" value="LRR_dom_sf"/>
</dbReference>
<dbReference type="SUPFAM" id="SSF81383">
    <property type="entry name" value="F-box domain"/>
    <property type="match status" value="1"/>
</dbReference>
<feature type="domain" description="F-box" evidence="2">
    <location>
        <begin position="69"/>
        <end position="115"/>
    </location>
</feature>
<evidence type="ECO:0000313" key="3">
    <source>
        <dbReference type="EMBL" id="KAL2728953.1"/>
    </source>
</evidence>
<proteinExistence type="predicted"/>
<name>A0ABD2B890_VESSQ</name>
<gene>
    <name evidence="3" type="ORF">V1478_006585</name>
</gene>
<sequence length="388" mass="44634">MEQSLCTSRVVDKPVLSKDTYTSRKGTSRFKNIKKSDNRNTLNVFPNVDDIRNIFFFRNKRISSCVGDDDFNDKLSNELILLIFKWLPKKDLVQCTMVCKRWHEIAYNEILWKNLDLYRKTLKEITLQQILSKGVRTLRLAQAKIITSVIQGVNDRYDNDCTYKLQYLDLSMAMILPDNLASLLSKCKDLKKLSLESCTLNAACCKELSYCTKLEVLNLAMCEGIDLKGILHILKLRCLTELNLAWCSLDKEPVTILCEMLPPTITRLNISGCKEVIIDHDVEELVKSCPDIIELDLSDCTILTDKTISNILNLTKLEHLSLSRCYNICTLSYLELERMPRIEYLDIFNLLPKSVPNKLKINKFLFSSIARPTIGNQSGFIWGLRVRN</sequence>
<dbReference type="SMART" id="SM00367">
    <property type="entry name" value="LRR_CC"/>
    <property type="match status" value="4"/>
</dbReference>
<dbReference type="Gene3D" id="3.80.10.10">
    <property type="entry name" value="Ribonuclease Inhibitor"/>
    <property type="match status" value="1"/>
</dbReference>
<comment type="caution">
    <text evidence="3">The sequence shown here is derived from an EMBL/GenBank/DDBJ whole genome shotgun (WGS) entry which is preliminary data.</text>
</comment>